<evidence type="ECO:0000313" key="2">
    <source>
        <dbReference type="EMBL" id="GGH63102.1"/>
    </source>
</evidence>
<dbReference type="InterPro" id="IPR025992">
    <property type="entry name" value="Haem-bd"/>
</dbReference>
<evidence type="ECO:0000313" key="3">
    <source>
        <dbReference type="Proteomes" id="UP000627292"/>
    </source>
</evidence>
<dbReference type="InterPro" id="IPR032033">
    <property type="entry name" value="Cytochrome_P460"/>
</dbReference>
<dbReference type="CDD" id="cd20753">
    <property type="entry name" value="cyt_P460_Mc-like"/>
    <property type="match status" value="1"/>
</dbReference>
<dbReference type="EMBL" id="BMIB01000002">
    <property type="protein sequence ID" value="GGH63102.1"/>
    <property type="molecule type" value="Genomic_DNA"/>
</dbReference>
<organism evidence="2 3">
    <name type="scientific">Filimonas zeae</name>
    <dbReference type="NCBI Taxonomy" id="1737353"/>
    <lineage>
        <taxon>Bacteria</taxon>
        <taxon>Pseudomonadati</taxon>
        <taxon>Bacteroidota</taxon>
        <taxon>Chitinophagia</taxon>
        <taxon>Chitinophagales</taxon>
        <taxon>Chitinophagaceae</taxon>
        <taxon>Filimonas</taxon>
    </lineage>
</organism>
<dbReference type="InterPro" id="IPR038142">
    <property type="entry name" value="Cytochrome_P460_sp"/>
</dbReference>
<name>A0A917IUP6_9BACT</name>
<dbReference type="SMART" id="SM01235">
    <property type="entry name" value="Haem_bd"/>
    <property type="match status" value="1"/>
</dbReference>
<evidence type="ECO:0000259" key="1">
    <source>
        <dbReference type="SMART" id="SM01235"/>
    </source>
</evidence>
<dbReference type="Gene3D" id="3.50.70.20">
    <property type="entry name" value="Cytochrome P460"/>
    <property type="match status" value="1"/>
</dbReference>
<comment type="caution">
    <text evidence="2">The sequence shown here is derived from an EMBL/GenBank/DDBJ whole genome shotgun (WGS) entry which is preliminary data.</text>
</comment>
<dbReference type="Pfam" id="PF16694">
    <property type="entry name" value="Cytochrome_P460"/>
    <property type="match status" value="1"/>
</dbReference>
<sequence length="324" mass="36261">MKVNILRKKRWVFAAALVVLLLASSLLIQLLQPVRNPPVTHPMQAPPEVTAVLRRACYDCHSNETRLNWLDKMAPASLLVAKDVNTARSRFNFSTWDTLSLADQQGKMWEMVNMVLNGKMPLPTYTALHPEARLTEQDIAILKKYAQDISPATLHDTTIIQQAAKELNQYRSHATPVAGKIVAANGVPFFADFQNWQVISTTNRFDNNRSIRVVYGNETAVKAIRANKINPFPEGSTIVKAVWNIVEEGNGDIIPGSFANVQIMTKDDKRFPETNGWGYAKFNGTELKPYGKTAAFAISCHNCHKAAEENGYVFNIPLPNRELK</sequence>
<dbReference type="Proteomes" id="UP000627292">
    <property type="component" value="Unassembled WGS sequence"/>
</dbReference>
<proteinExistence type="predicted"/>
<protein>
    <recommendedName>
        <fullName evidence="1">Haem-binding domain-containing protein</fullName>
    </recommendedName>
</protein>
<keyword evidence="3" id="KW-1185">Reference proteome</keyword>
<feature type="domain" description="Haem-binding" evidence="1">
    <location>
        <begin position="22"/>
        <end position="150"/>
    </location>
</feature>
<dbReference type="RefSeq" id="WP_188951279.1">
    <property type="nucleotide sequence ID" value="NZ_BMIB01000002.1"/>
</dbReference>
<dbReference type="Pfam" id="PF14376">
    <property type="entry name" value="Haem_bd"/>
    <property type="match status" value="1"/>
</dbReference>
<dbReference type="AlphaFoldDB" id="A0A917IUP6"/>
<reference evidence="2" key="2">
    <citation type="submission" date="2020-09" db="EMBL/GenBank/DDBJ databases">
        <authorList>
            <person name="Sun Q."/>
            <person name="Zhou Y."/>
        </authorList>
    </citation>
    <scope>NUCLEOTIDE SEQUENCE</scope>
    <source>
        <strain evidence="2">CGMCC 1.15290</strain>
    </source>
</reference>
<gene>
    <name evidence="2" type="ORF">GCM10011379_13620</name>
</gene>
<reference evidence="2" key="1">
    <citation type="journal article" date="2014" name="Int. J. Syst. Evol. Microbiol.">
        <title>Complete genome sequence of Corynebacterium casei LMG S-19264T (=DSM 44701T), isolated from a smear-ripened cheese.</title>
        <authorList>
            <consortium name="US DOE Joint Genome Institute (JGI-PGF)"/>
            <person name="Walter F."/>
            <person name="Albersmeier A."/>
            <person name="Kalinowski J."/>
            <person name="Ruckert C."/>
        </authorList>
    </citation>
    <scope>NUCLEOTIDE SEQUENCE</scope>
    <source>
        <strain evidence="2">CGMCC 1.15290</strain>
    </source>
</reference>
<accession>A0A917IUP6</accession>